<keyword evidence="5 6" id="KW-0472">Membrane</keyword>
<feature type="transmembrane region" description="Helical" evidence="6">
    <location>
        <begin position="134"/>
        <end position="153"/>
    </location>
</feature>
<sequence length="546" mass="60005">MAHSPGRSDADSLDTKEKAIEAFTHIENIDSKNDQAKTKGLSADDRVWLANMEPKEQSRIYHKVDKRVVPMLALLYLIAHLDRANIGNAKIEGLETSLGMTGNDYNIALVVFSIPYVLCEVPSNILLSKFTKPSFYIGILVTCWGIIMTMSGVTESFAGLLVTRFLIGVFESGFFPGAIWLVSEWCPPQKTQTRMACFYLASAASGAFSGLLAAGLAQMDGLGGYEGWRWIFIMEGIVSVLMGALCFFALPDSPTTAKWLTPDETKFLELSHIAYRGVRTKDKKNADGERKRRVNWQVIKAVVTDWQLYLQSIVFWSNTVPNYGLKFTMPSIIRNMGFASTQAQLLTAPPYVCGAIAAVVSALVADKLAWRMPFIVGHQLLLVISFSVLFCFAADIADNVPLCYAMVCLVCVGLYPIIPGNNSWTINNLAGAGKRAAGIAFMVKAPSFFPTASSLLILSQIMIGNSGGFAGSFIFLEREAPRYATGFGSSLGFATAGIIAALTLEFLYWSHNKRHEHLTEQEAIARYGEEELERMGDKSPLFKYAL</sequence>
<feature type="transmembrane region" description="Helical" evidence="6">
    <location>
        <begin position="343"/>
        <end position="364"/>
    </location>
</feature>
<name>A0A9Q8PCP0_PASFU</name>
<feature type="transmembrane region" description="Helical" evidence="6">
    <location>
        <begin position="455"/>
        <end position="475"/>
    </location>
</feature>
<feature type="transmembrane region" description="Helical" evidence="6">
    <location>
        <begin position="487"/>
        <end position="509"/>
    </location>
</feature>
<dbReference type="PROSITE" id="PS50850">
    <property type="entry name" value="MFS"/>
    <property type="match status" value="1"/>
</dbReference>
<keyword evidence="3 6" id="KW-0812">Transmembrane</keyword>
<dbReference type="RefSeq" id="XP_047764376.1">
    <property type="nucleotide sequence ID" value="XM_047909739.1"/>
</dbReference>
<evidence type="ECO:0000256" key="4">
    <source>
        <dbReference type="ARBA" id="ARBA00022989"/>
    </source>
</evidence>
<evidence type="ECO:0000256" key="5">
    <source>
        <dbReference type="ARBA" id="ARBA00023136"/>
    </source>
</evidence>
<proteinExistence type="predicted"/>
<protein>
    <submittedName>
        <fullName evidence="8">MFS-type transporter cnsO</fullName>
    </submittedName>
</protein>
<evidence type="ECO:0000313" key="9">
    <source>
        <dbReference type="Proteomes" id="UP000756132"/>
    </source>
</evidence>
<dbReference type="Proteomes" id="UP000756132">
    <property type="component" value="Chromosome 7"/>
</dbReference>
<dbReference type="OrthoDB" id="2962993at2759"/>
<dbReference type="FunFam" id="1.20.1250.20:FF:000034">
    <property type="entry name" value="MFS general substrate transporter"/>
    <property type="match status" value="1"/>
</dbReference>
<keyword evidence="4 6" id="KW-1133">Transmembrane helix</keyword>
<dbReference type="PANTHER" id="PTHR43791">
    <property type="entry name" value="PERMEASE-RELATED"/>
    <property type="match status" value="1"/>
</dbReference>
<gene>
    <name evidence="8" type="ORF">CLAFUR5_10591</name>
</gene>
<feature type="domain" description="Major facilitator superfamily (MFS) profile" evidence="7">
    <location>
        <begin position="68"/>
        <end position="515"/>
    </location>
</feature>
<feature type="transmembrane region" description="Helical" evidence="6">
    <location>
        <begin position="195"/>
        <end position="216"/>
    </location>
</feature>
<feature type="transmembrane region" description="Helical" evidence="6">
    <location>
        <begin position="165"/>
        <end position="183"/>
    </location>
</feature>
<feature type="transmembrane region" description="Helical" evidence="6">
    <location>
        <begin position="106"/>
        <end position="127"/>
    </location>
</feature>
<evidence type="ECO:0000256" key="3">
    <source>
        <dbReference type="ARBA" id="ARBA00022692"/>
    </source>
</evidence>
<dbReference type="GeneID" id="71990469"/>
<dbReference type="GO" id="GO:0016020">
    <property type="term" value="C:membrane"/>
    <property type="evidence" value="ECO:0007669"/>
    <property type="project" value="UniProtKB-SubCell"/>
</dbReference>
<dbReference type="GO" id="GO:0022857">
    <property type="term" value="F:transmembrane transporter activity"/>
    <property type="evidence" value="ECO:0007669"/>
    <property type="project" value="InterPro"/>
</dbReference>
<comment type="subcellular location">
    <subcellularLocation>
        <location evidence="1">Membrane</location>
        <topology evidence="1">Multi-pass membrane protein</topology>
    </subcellularLocation>
</comment>
<reference evidence="8" key="1">
    <citation type="submission" date="2021-12" db="EMBL/GenBank/DDBJ databases">
        <authorList>
            <person name="Zaccaron A."/>
            <person name="Stergiopoulos I."/>
        </authorList>
    </citation>
    <scope>NUCLEOTIDE SEQUENCE</scope>
    <source>
        <strain evidence="8">Race5_Kim</strain>
    </source>
</reference>
<reference evidence="8" key="2">
    <citation type="journal article" date="2022" name="Microb. Genom.">
        <title>A chromosome-scale genome assembly of the tomato pathogen Cladosporium fulvum reveals a compartmentalized genome architecture and the presence of a dispensable chromosome.</title>
        <authorList>
            <person name="Zaccaron A.Z."/>
            <person name="Chen L.H."/>
            <person name="Samaras A."/>
            <person name="Stergiopoulos I."/>
        </authorList>
    </citation>
    <scope>NUCLEOTIDE SEQUENCE</scope>
    <source>
        <strain evidence="8">Race5_Kim</strain>
    </source>
</reference>
<dbReference type="InterPro" id="IPR020846">
    <property type="entry name" value="MFS_dom"/>
</dbReference>
<dbReference type="AlphaFoldDB" id="A0A9Q8PCP0"/>
<dbReference type="KEGG" id="ffu:CLAFUR5_10591"/>
<evidence type="ECO:0000256" key="6">
    <source>
        <dbReference type="SAM" id="Phobius"/>
    </source>
</evidence>
<dbReference type="InterPro" id="IPR011701">
    <property type="entry name" value="MFS"/>
</dbReference>
<dbReference type="EMBL" id="CP090169">
    <property type="protein sequence ID" value="UJO20010.1"/>
    <property type="molecule type" value="Genomic_DNA"/>
</dbReference>
<evidence type="ECO:0000256" key="2">
    <source>
        <dbReference type="ARBA" id="ARBA00022448"/>
    </source>
</evidence>
<evidence type="ECO:0000256" key="1">
    <source>
        <dbReference type="ARBA" id="ARBA00004141"/>
    </source>
</evidence>
<organism evidence="8 9">
    <name type="scientific">Passalora fulva</name>
    <name type="common">Tomato leaf mold</name>
    <name type="synonym">Cladosporium fulvum</name>
    <dbReference type="NCBI Taxonomy" id="5499"/>
    <lineage>
        <taxon>Eukaryota</taxon>
        <taxon>Fungi</taxon>
        <taxon>Dikarya</taxon>
        <taxon>Ascomycota</taxon>
        <taxon>Pezizomycotina</taxon>
        <taxon>Dothideomycetes</taxon>
        <taxon>Dothideomycetidae</taxon>
        <taxon>Mycosphaerellales</taxon>
        <taxon>Mycosphaerellaceae</taxon>
        <taxon>Fulvia</taxon>
    </lineage>
</organism>
<feature type="transmembrane region" description="Helical" evidence="6">
    <location>
        <begin position="400"/>
        <end position="418"/>
    </location>
</feature>
<dbReference type="Pfam" id="PF07690">
    <property type="entry name" value="MFS_1"/>
    <property type="match status" value="1"/>
</dbReference>
<evidence type="ECO:0000259" key="7">
    <source>
        <dbReference type="PROSITE" id="PS50850"/>
    </source>
</evidence>
<dbReference type="InterPro" id="IPR036259">
    <property type="entry name" value="MFS_trans_sf"/>
</dbReference>
<accession>A0A9Q8PCP0</accession>
<feature type="transmembrane region" description="Helical" evidence="6">
    <location>
        <begin position="370"/>
        <end position="393"/>
    </location>
</feature>
<feature type="transmembrane region" description="Helical" evidence="6">
    <location>
        <begin position="228"/>
        <end position="250"/>
    </location>
</feature>
<keyword evidence="2" id="KW-0813">Transport</keyword>
<evidence type="ECO:0000313" key="8">
    <source>
        <dbReference type="EMBL" id="UJO20010.1"/>
    </source>
</evidence>
<dbReference type="SUPFAM" id="SSF103473">
    <property type="entry name" value="MFS general substrate transporter"/>
    <property type="match status" value="1"/>
</dbReference>
<dbReference type="Gene3D" id="1.20.1250.20">
    <property type="entry name" value="MFS general substrate transporter like domains"/>
    <property type="match status" value="2"/>
</dbReference>
<dbReference type="PANTHER" id="PTHR43791:SF54">
    <property type="entry name" value="MAJOR FACILITATOR SUPERFAMILY (MFS) PROFILE DOMAIN-CONTAINING PROTEIN-RELATED"/>
    <property type="match status" value="1"/>
</dbReference>
<keyword evidence="9" id="KW-1185">Reference proteome</keyword>